<dbReference type="EC" id="3.4.16.4" evidence="5"/>
<evidence type="ECO:0000256" key="3">
    <source>
        <dbReference type="SAM" id="MobiDB-lite"/>
    </source>
</evidence>
<name>A0A3A3Z0W6_9ACTN</name>
<evidence type="ECO:0000256" key="2">
    <source>
        <dbReference type="ARBA" id="ARBA00022801"/>
    </source>
</evidence>
<dbReference type="OrthoDB" id="56883at2"/>
<gene>
    <name evidence="5" type="primary">dacB</name>
    <name evidence="5" type="ORF">D5H78_10700</name>
</gene>
<keyword evidence="6" id="KW-1185">Reference proteome</keyword>
<protein>
    <submittedName>
        <fullName evidence="5">D-alanyl-D-alanine carboxypeptidase/D-alanyl-D-alanine-endopeptidase</fullName>
        <ecNumber evidence="5">3.4.16.4</ecNumber>
    </submittedName>
</protein>
<feature type="region of interest" description="Disordered" evidence="3">
    <location>
        <begin position="19"/>
        <end position="57"/>
    </location>
</feature>
<proteinExistence type="inferred from homology"/>
<keyword evidence="4" id="KW-0732">Signal</keyword>
<evidence type="ECO:0000256" key="4">
    <source>
        <dbReference type="SAM" id="SignalP"/>
    </source>
</evidence>
<dbReference type="Proteomes" id="UP000265614">
    <property type="component" value="Unassembled WGS sequence"/>
</dbReference>
<sequence length="473" mass="45741">MPAALAAVLLATGAPAPAATTDPGAAPAGTPPAGTAPAGTAPADGGPGTAPPVLGALDAAAPAPGPVGLARALDPLLADPDLGPAVSATVVDAATGRPLFRRSGDVPRIPASVTKVVTAAAVLRALGPDAVLRTSVVPGARDGSLVLVGGGDPLLTAREREPGALRPASLVDLADATAAVLRERRGAAGGPAPVALAVDDRLFSGPGAAPSWKPSYVGDGEVAPVAALAADHGLARPGTGDDARVGDPALAAGESFAALLRERGVPVRGAVRRAAAPAGAQPLAEVASPPVSALVERMLQASDNDVAEALARHAAVAEGAAADFAGAGATTTGALREEVADLGPAAGRLRLLDGSGLSRGNRLTSDAVALLLAEAGDAGDGRPLEALLPGLPVAGFSGTLATRYLEGPARSGAGLVRAKTGSLSGVTTLAGQVVDARGRLLTFAVLADDVTDAYGARAALDRVVAAVAACACG</sequence>
<feature type="signal peptide" evidence="4">
    <location>
        <begin position="1"/>
        <end position="18"/>
    </location>
</feature>
<dbReference type="NCBIfam" id="TIGR00666">
    <property type="entry name" value="PBP4"/>
    <property type="match status" value="1"/>
</dbReference>
<accession>A0A3A3Z0W6</accession>
<dbReference type="Pfam" id="PF02113">
    <property type="entry name" value="Peptidase_S13"/>
    <property type="match status" value="2"/>
</dbReference>
<feature type="compositionally biased region" description="Low complexity" evidence="3">
    <location>
        <begin position="19"/>
        <end position="44"/>
    </location>
</feature>
<dbReference type="GO" id="GO:0006508">
    <property type="term" value="P:proteolysis"/>
    <property type="evidence" value="ECO:0007669"/>
    <property type="project" value="InterPro"/>
</dbReference>
<keyword evidence="5" id="KW-0121">Carboxypeptidase</keyword>
<dbReference type="SUPFAM" id="SSF56601">
    <property type="entry name" value="beta-lactamase/transpeptidase-like"/>
    <property type="match status" value="1"/>
</dbReference>
<keyword evidence="2 5" id="KW-0378">Hydrolase</keyword>
<dbReference type="InterPro" id="IPR000667">
    <property type="entry name" value="Peptidase_S13"/>
</dbReference>
<organism evidence="5 6">
    <name type="scientific">Vallicoccus soli</name>
    <dbReference type="NCBI Taxonomy" id="2339232"/>
    <lineage>
        <taxon>Bacteria</taxon>
        <taxon>Bacillati</taxon>
        <taxon>Actinomycetota</taxon>
        <taxon>Actinomycetes</taxon>
        <taxon>Motilibacterales</taxon>
        <taxon>Vallicoccaceae</taxon>
        <taxon>Vallicoccus</taxon>
    </lineage>
</organism>
<dbReference type="PRINTS" id="PR00922">
    <property type="entry name" value="DADACBPTASE3"/>
</dbReference>
<dbReference type="InterPro" id="IPR012338">
    <property type="entry name" value="Beta-lactam/transpept-like"/>
</dbReference>
<dbReference type="EMBL" id="QZEZ01000004">
    <property type="protein sequence ID" value="RJK96151.1"/>
    <property type="molecule type" value="Genomic_DNA"/>
</dbReference>
<dbReference type="GO" id="GO:0009002">
    <property type="term" value="F:serine-type D-Ala-D-Ala carboxypeptidase activity"/>
    <property type="evidence" value="ECO:0007669"/>
    <property type="project" value="UniProtKB-EC"/>
</dbReference>
<dbReference type="PANTHER" id="PTHR30023">
    <property type="entry name" value="D-ALANYL-D-ALANINE CARBOXYPEPTIDASE"/>
    <property type="match status" value="1"/>
</dbReference>
<evidence type="ECO:0000313" key="5">
    <source>
        <dbReference type="EMBL" id="RJK96151.1"/>
    </source>
</evidence>
<dbReference type="Gene3D" id="3.40.710.10">
    <property type="entry name" value="DD-peptidase/beta-lactamase superfamily"/>
    <property type="match status" value="2"/>
</dbReference>
<comment type="similarity">
    <text evidence="1">Belongs to the peptidase S13 family.</text>
</comment>
<dbReference type="AlphaFoldDB" id="A0A3A3Z0W6"/>
<reference evidence="5 6" key="1">
    <citation type="submission" date="2018-09" db="EMBL/GenBank/DDBJ databases">
        <title>YIM 75000 draft genome.</title>
        <authorList>
            <person name="Tang S."/>
            <person name="Feng Y."/>
        </authorList>
    </citation>
    <scope>NUCLEOTIDE SEQUENCE [LARGE SCALE GENOMIC DNA]</scope>
    <source>
        <strain evidence="5 6">YIM 75000</strain>
    </source>
</reference>
<evidence type="ECO:0000313" key="6">
    <source>
        <dbReference type="Proteomes" id="UP000265614"/>
    </source>
</evidence>
<comment type="caution">
    <text evidence="5">The sequence shown here is derived from an EMBL/GenBank/DDBJ whole genome shotgun (WGS) entry which is preliminary data.</text>
</comment>
<dbReference type="PANTHER" id="PTHR30023:SF0">
    <property type="entry name" value="PENICILLIN-SENSITIVE CARBOXYPEPTIDASE A"/>
    <property type="match status" value="1"/>
</dbReference>
<feature type="chain" id="PRO_5017463176" evidence="4">
    <location>
        <begin position="19"/>
        <end position="473"/>
    </location>
</feature>
<evidence type="ECO:0000256" key="1">
    <source>
        <dbReference type="ARBA" id="ARBA00006096"/>
    </source>
</evidence>
<dbReference type="GO" id="GO:0000270">
    <property type="term" value="P:peptidoglycan metabolic process"/>
    <property type="evidence" value="ECO:0007669"/>
    <property type="project" value="TreeGrafter"/>
</dbReference>
<keyword evidence="5" id="KW-0645">Protease</keyword>